<dbReference type="Gene3D" id="3.30.530.20">
    <property type="match status" value="1"/>
</dbReference>
<dbReference type="EMBL" id="BLLF01001208">
    <property type="protein sequence ID" value="GFH17831.1"/>
    <property type="molecule type" value="Genomic_DNA"/>
</dbReference>
<proteinExistence type="predicted"/>
<protein>
    <submittedName>
        <fullName evidence="1">Activator heat shock protein ATPase</fullName>
    </submittedName>
</protein>
<accession>A0A699Z6T5</accession>
<reference evidence="1 2" key="1">
    <citation type="submission" date="2020-02" db="EMBL/GenBank/DDBJ databases">
        <title>Draft genome sequence of Haematococcus lacustris strain NIES-144.</title>
        <authorList>
            <person name="Morimoto D."/>
            <person name="Nakagawa S."/>
            <person name="Yoshida T."/>
            <person name="Sawayama S."/>
        </authorList>
    </citation>
    <scope>NUCLEOTIDE SEQUENCE [LARGE SCALE GENOMIC DNA]</scope>
    <source>
        <strain evidence="1 2">NIES-144</strain>
    </source>
</reference>
<name>A0A699Z6T5_HAELA</name>
<sequence length="56" mass="6076">MQTLVSLIKQFVAELRAGDVYDCLTVEGRFKAFTQSAASIDPRPGGKLTWFGGAVQ</sequence>
<dbReference type="InterPro" id="IPR023393">
    <property type="entry name" value="START-like_dom_sf"/>
</dbReference>
<evidence type="ECO:0000313" key="2">
    <source>
        <dbReference type="Proteomes" id="UP000485058"/>
    </source>
</evidence>
<organism evidence="1 2">
    <name type="scientific">Haematococcus lacustris</name>
    <name type="common">Green alga</name>
    <name type="synonym">Haematococcus pluvialis</name>
    <dbReference type="NCBI Taxonomy" id="44745"/>
    <lineage>
        <taxon>Eukaryota</taxon>
        <taxon>Viridiplantae</taxon>
        <taxon>Chlorophyta</taxon>
        <taxon>core chlorophytes</taxon>
        <taxon>Chlorophyceae</taxon>
        <taxon>CS clade</taxon>
        <taxon>Chlamydomonadales</taxon>
        <taxon>Haematococcaceae</taxon>
        <taxon>Haematococcus</taxon>
    </lineage>
</organism>
<comment type="caution">
    <text evidence="1">The sequence shown here is derived from an EMBL/GenBank/DDBJ whole genome shotgun (WGS) entry which is preliminary data.</text>
</comment>
<feature type="non-terminal residue" evidence="1">
    <location>
        <position position="1"/>
    </location>
</feature>
<keyword evidence="2" id="KW-1185">Reference proteome</keyword>
<evidence type="ECO:0000313" key="1">
    <source>
        <dbReference type="EMBL" id="GFH17831.1"/>
    </source>
</evidence>
<keyword evidence="1" id="KW-0346">Stress response</keyword>
<feature type="non-terminal residue" evidence="1">
    <location>
        <position position="56"/>
    </location>
</feature>
<gene>
    <name evidence="1" type="ORF">HaLaN_14539</name>
</gene>
<dbReference type="Proteomes" id="UP000485058">
    <property type="component" value="Unassembled WGS sequence"/>
</dbReference>
<dbReference type="AlphaFoldDB" id="A0A699Z6T5"/>